<evidence type="ECO:0000313" key="3">
    <source>
        <dbReference type="EMBL" id="GBG09860.1"/>
    </source>
</evidence>
<sequence>MSEHWQPEERLFLHLGNERDTSGSGRRYFTRGGVKYALLELLSHENMHGYQMMKALEDQSGGTYKPSPGSIYPTLQMLRDQGLIEPFKKDGKRVFQITEEGRDYLQEELNRPESPEVGASGEWETRSREREGRDEEREATEPGGVRRNRRLTPAGKELIHLLKAAERAALADAALATRLRETLAALRSELRGITGETDSEIVGAVVESVSDVAGRDPGEGAV</sequence>
<comment type="caution">
    <text evidence="3">The sequence shown here is derived from an EMBL/GenBank/DDBJ whole genome shotgun (WGS) entry which is preliminary data.</text>
</comment>
<proteinExistence type="predicted"/>
<dbReference type="InterPro" id="IPR036390">
    <property type="entry name" value="WH_DNA-bd_sf"/>
</dbReference>
<organism evidence="3 4">
    <name type="scientific">Paenibacillus agaridevorans</name>
    <dbReference type="NCBI Taxonomy" id="171404"/>
    <lineage>
        <taxon>Bacteria</taxon>
        <taxon>Bacillati</taxon>
        <taxon>Bacillota</taxon>
        <taxon>Bacilli</taxon>
        <taxon>Bacillales</taxon>
        <taxon>Paenibacillaceae</taxon>
        <taxon>Paenibacillus</taxon>
    </lineage>
</organism>
<reference evidence="3 4" key="1">
    <citation type="submission" date="2017-08" db="EMBL/GenBank/DDBJ databases">
        <title>Substantial Increase in Enzyme Production by Combined Drug-Resistance Mutations in Paenibacillus agaridevorans.</title>
        <authorList>
            <person name="Tanaka Y."/>
            <person name="Funane K."/>
            <person name="Hosaka T."/>
            <person name="Shiwa Y."/>
            <person name="Fujita N."/>
            <person name="Miyazaki T."/>
            <person name="Yoshikawa H."/>
            <person name="Murakami K."/>
            <person name="Kasahara K."/>
            <person name="Inaoka T."/>
            <person name="Hiraga Y."/>
            <person name="Ochi K."/>
        </authorList>
    </citation>
    <scope>NUCLEOTIDE SEQUENCE [LARGE SCALE GENOMIC DNA]</scope>
    <source>
        <strain evidence="3 4">T-3040</strain>
    </source>
</reference>
<dbReference type="SUPFAM" id="SSF46785">
    <property type="entry name" value="Winged helix' DNA-binding domain"/>
    <property type="match status" value="1"/>
</dbReference>
<dbReference type="PANTHER" id="PTHR43252">
    <property type="entry name" value="TRANSCRIPTIONAL REGULATOR YQJI"/>
    <property type="match status" value="1"/>
</dbReference>
<dbReference type="Proteomes" id="UP000245202">
    <property type="component" value="Unassembled WGS sequence"/>
</dbReference>
<feature type="compositionally biased region" description="Basic and acidic residues" evidence="1">
    <location>
        <begin position="123"/>
        <end position="140"/>
    </location>
</feature>
<protein>
    <recommendedName>
        <fullName evidence="2">Transcription regulator PadR N-terminal domain-containing protein</fullName>
    </recommendedName>
</protein>
<gene>
    <name evidence="3" type="ORF">PAT3040_04533</name>
</gene>
<dbReference type="RefSeq" id="WP_108994495.1">
    <property type="nucleotide sequence ID" value="NZ_BDQX01000281.1"/>
</dbReference>
<dbReference type="AlphaFoldDB" id="A0A2R5ET57"/>
<accession>A0A2R5ET57</accession>
<dbReference type="PANTHER" id="PTHR43252:SF2">
    <property type="entry name" value="TRANSCRIPTION REGULATOR, PADR-LIKE FAMILY"/>
    <property type="match status" value="1"/>
</dbReference>
<dbReference type="InterPro" id="IPR036388">
    <property type="entry name" value="WH-like_DNA-bd_sf"/>
</dbReference>
<dbReference type="Gene3D" id="1.10.10.10">
    <property type="entry name" value="Winged helix-like DNA-binding domain superfamily/Winged helix DNA-binding domain"/>
    <property type="match status" value="1"/>
</dbReference>
<dbReference type="InterPro" id="IPR005149">
    <property type="entry name" value="Tscrpt_reg_PadR_N"/>
</dbReference>
<feature type="region of interest" description="Disordered" evidence="1">
    <location>
        <begin position="105"/>
        <end position="151"/>
    </location>
</feature>
<feature type="domain" description="Transcription regulator PadR N-terminal" evidence="2">
    <location>
        <begin position="38"/>
        <end position="107"/>
    </location>
</feature>
<evidence type="ECO:0000256" key="1">
    <source>
        <dbReference type="SAM" id="MobiDB-lite"/>
    </source>
</evidence>
<dbReference type="EMBL" id="BDQX01000281">
    <property type="protein sequence ID" value="GBG09860.1"/>
    <property type="molecule type" value="Genomic_DNA"/>
</dbReference>
<dbReference type="Pfam" id="PF03551">
    <property type="entry name" value="PadR"/>
    <property type="match status" value="1"/>
</dbReference>
<name>A0A2R5ET57_9BACL</name>
<evidence type="ECO:0000313" key="4">
    <source>
        <dbReference type="Proteomes" id="UP000245202"/>
    </source>
</evidence>
<feature type="compositionally biased region" description="Basic and acidic residues" evidence="1">
    <location>
        <begin position="105"/>
        <end position="114"/>
    </location>
</feature>
<evidence type="ECO:0000259" key="2">
    <source>
        <dbReference type="Pfam" id="PF03551"/>
    </source>
</evidence>
<keyword evidence="4" id="KW-1185">Reference proteome</keyword>